<accession>A0A6P8DCV2</accession>
<dbReference type="Proteomes" id="UP000515151">
    <property type="component" value="Chromosome 4"/>
</dbReference>
<feature type="compositionally biased region" description="Basic and acidic residues" evidence="5">
    <location>
        <begin position="230"/>
        <end position="246"/>
    </location>
</feature>
<feature type="region of interest" description="Disordered" evidence="5">
    <location>
        <begin position="220"/>
        <end position="291"/>
    </location>
</feature>
<sequence>MSPPSADREGHAPPRQEASDSDAEYEEIVEEEEVEEEEDDGEGGEEDMEIDELEVEVKVERGDEQKGEREERRGGGGPAQEDSTRGKATENRNHGRVQKRTETPFGGAKAYLHDGKMIKALISDSCSTQNQEDGLVPLDHSGEKDDGAYYPAKEVKEMGLQSEEDKKQMQSRLAAPEVAPRSLPLGMELTERNKRPAIICGFFAKGWCIRGSSCRFLHVKDNPDSSSKQPVEEKRNERDKGLRDDSEACPPGMLDRLGSSSNQNSSALASSSSSVLPVDPSLPSTDRGDSSKYDDGFISSYRNVIRNGLGRRRYDEDYKIYTSLINRGTSFTLRSNFLADYGHSPNGSVRSLSIHEREVPTSCFPSHSLNSSLNAPPLAFSSLSSNASPLDAQNFLGSEYRSASLLESSSFSSGSGLERHSLQCGNNKRKFSPYNWEPSVPFRPSFSIASVLPSLGHLYDPFHDSIEQPKAGDGVYRASEQQISGQTKGNRVSGCENENSVSSHNQILEQVADKDCHTHGRDSFAAPAETAENSIVDCQNEDALPEESSRPLKENSEVDVRNRTGLRKSDQARLRKDLKDERVRKKVEKSMHHNTNAEEPKESKLLRHFRFVLIDFVKALLRPRWEGGRLTKDAHNLIVKKAVDKVMGTLSPEQVPTSKHLIKEYLSLSEPRIVKLVEAYVDKYGKPCEAS</sequence>
<reference evidence="8" key="2">
    <citation type="submission" date="2025-08" db="UniProtKB">
        <authorList>
            <consortium name="RefSeq"/>
        </authorList>
    </citation>
    <scope>IDENTIFICATION</scope>
    <source>
        <tissue evidence="8">Leaf</tissue>
    </source>
</reference>
<dbReference type="GO" id="GO:0008270">
    <property type="term" value="F:zinc ion binding"/>
    <property type="evidence" value="ECO:0007669"/>
    <property type="project" value="UniProtKB-KW"/>
</dbReference>
<dbReference type="PANTHER" id="PTHR36886">
    <property type="entry name" value="PROTEIN FRIGIDA-ESSENTIAL 1"/>
    <property type="match status" value="1"/>
</dbReference>
<protein>
    <submittedName>
        <fullName evidence="8">Protein FRIGIDA-ESSENTIAL 1 isoform X1</fullName>
    </submittedName>
</protein>
<evidence type="ECO:0000313" key="7">
    <source>
        <dbReference type="Proteomes" id="UP000515151"/>
    </source>
</evidence>
<evidence type="ECO:0000256" key="1">
    <source>
        <dbReference type="ARBA" id="ARBA00022723"/>
    </source>
</evidence>
<dbReference type="PANTHER" id="PTHR36886:SF3">
    <property type="entry name" value="PROTEIN FRIGIDA-ESSENTIAL 1"/>
    <property type="match status" value="1"/>
</dbReference>
<feature type="compositionally biased region" description="Basic and acidic residues" evidence="5">
    <location>
        <begin position="1"/>
        <end position="18"/>
    </location>
</feature>
<keyword evidence="1 4" id="KW-0479">Metal-binding</keyword>
<dbReference type="SUPFAM" id="SSF90229">
    <property type="entry name" value="CCCH zinc finger"/>
    <property type="match status" value="1"/>
</dbReference>
<dbReference type="InterPro" id="IPR000571">
    <property type="entry name" value="Znf_CCCH"/>
</dbReference>
<name>A0A6P8DCV2_PUNGR</name>
<feature type="domain" description="C3H1-type" evidence="6">
    <location>
        <begin position="194"/>
        <end position="221"/>
    </location>
</feature>
<gene>
    <name evidence="8" type="primary">LOC116205854</name>
</gene>
<dbReference type="RefSeq" id="XP_031394400.1">
    <property type="nucleotide sequence ID" value="XM_031538540.1"/>
</dbReference>
<dbReference type="InterPro" id="IPR052650">
    <property type="entry name" value="Zinc_finger_CCCH"/>
</dbReference>
<dbReference type="OrthoDB" id="1935339at2759"/>
<dbReference type="InterPro" id="IPR036855">
    <property type="entry name" value="Znf_CCCH_sf"/>
</dbReference>
<evidence type="ECO:0000259" key="6">
    <source>
        <dbReference type="PROSITE" id="PS50103"/>
    </source>
</evidence>
<dbReference type="GeneID" id="116205854"/>
<feature type="compositionally biased region" description="Basic and acidic residues" evidence="5">
    <location>
        <begin position="82"/>
        <end position="93"/>
    </location>
</feature>
<evidence type="ECO:0000313" key="8">
    <source>
        <dbReference type="RefSeq" id="XP_031394400.1"/>
    </source>
</evidence>
<feature type="compositionally biased region" description="Low complexity" evidence="5">
    <location>
        <begin position="259"/>
        <end position="284"/>
    </location>
</feature>
<feature type="zinc finger region" description="C3H1-type" evidence="4">
    <location>
        <begin position="194"/>
        <end position="221"/>
    </location>
</feature>
<feature type="region of interest" description="Disordered" evidence="5">
    <location>
        <begin position="541"/>
        <end position="600"/>
    </location>
</feature>
<organism evidence="7 8">
    <name type="scientific">Punica granatum</name>
    <name type="common">Pomegranate</name>
    <dbReference type="NCBI Taxonomy" id="22663"/>
    <lineage>
        <taxon>Eukaryota</taxon>
        <taxon>Viridiplantae</taxon>
        <taxon>Streptophyta</taxon>
        <taxon>Embryophyta</taxon>
        <taxon>Tracheophyta</taxon>
        <taxon>Spermatophyta</taxon>
        <taxon>Magnoliopsida</taxon>
        <taxon>eudicotyledons</taxon>
        <taxon>Gunneridae</taxon>
        <taxon>Pentapetalae</taxon>
        <taxon>rosids</taxon>
        <taxon>malvids</taxon>
        <taxon>Myrtales</taxon>
        <taxon>Lythraceae</taxon>
        <taxon>Punica</taxon>
    </lineage>
</organism>
<dbReference type="Pfam" id="PF00642">
    <property type="entry name" value="zf-CCCH"/>
    <property type="match status" value="1"/>
</dbReference>
<feature type="compositionally biased region" description="Basic and acidic residues" evidence="5">
    <location>
        <begin position="547"/>
        <end position="600"/>
    </location>
</feature>
<evidence type="ECO:0000256" key="5">
    <source>
        <dbReference type="SAM" id="MobiDB-lite"/>
    </source>
</evidence>
<keyword evidence="7" id="KW-1185">Reference proteome</keyword>
<evidence type="ECO:0000256" key="2">
    <source>
        <dbReference type="ARBA" id="ARBA00022771"/>
    </source>
</evidence>
<feature type="compositionally biased region" description="Basic and acidic residues" evidence="5">
    <location>
        <begin position="55"/>
        <end position="74"/>
    </location>
</feature>
<dbReference type="AlphaFoldDB" id="A0A6P8DCV2"/>
<keyword evidence="2 4" id="KW-0863">Zinc-finger</keyword>
<evidence type="ECO:0000256" key="3">
    <source>
        <dbReference type="ARBA" id="ARBA00022833"/>
    </source>
</evidence>
<feature type="region of interest" description="Disordered" evidence="5">
    <location>
        <begin position="482"/>
        <end position="501"/>
    </location>
</feature>
<dbReference type="Gene3D" id="4.10.1000.10">
    <property type="entry name" value="Zinc finger, CCCH-type"/>
    <property type="match status" value="1"/>
</dbReference>
<feature type="region of interest" description="Disordered" evidence="5">
    <location>
        <begin position="1"/>
        <end position="104"/>
    </location>
</feature>
<reference evidence="7" key="1">
    <citation type="journal article" date="2020" name="Plant Biotechnol. J.">
        <title>The pomegranate (Punica granatum L.) draft genome dissects genetic divergence between soft- and hard-seeded cultivars.</title>
        <authorList>
            <person name="Luo X."/>
            <person name="Li H."/>
            <person name="Wu Z."/>
            <person name="Yao W."/>
            <person name="Zhao P."/>
            <person name="Cao D."/>
            <person name="Yu H."/>
            <person name="Li K."/>
            <person name="Poudel K."/>
            <person name="Zhao D."/>
            <person name="Zhang F."/>
            <person name="Xia X."/>
            <person name="Chen L."/>
            <person name="Wang Q."/>
            <person name="Jing D."/>
            <person name="Cao S."/>
        </authorList>
    </citation>
    <scope>NUCLEOTIDE SEQUENCE [LARGE SCALE GENOMIC DNA]</scope>
    <source>
        <strain evidence="7">cv. Tunisia</strain>
    </source>
</reference>
<evidence type="ECO:0000256" key="4">
    <source>
        <dbReference type="PROSITE-ProRule" id="PRU00723"/>
    </source>
</evidence>
<proteinExistence type="predicted"/>
<dbReference type="SMART" id="SM00356">
    <property type="entry name" value="ZnF_C3H1"/>
    <property type="match status" value="1"/>
</dbReference>
<keyword evidence="3 4" id="KW-0862">Zinc</keyword>
<feature type="compositionally biased region" description="Acidic residues" evidence="5">
    <location>
        <begin position="19"/>
        <end position="54"/>
    </location>
</feature>
<dbReference type="PROSITE" id="PS50103">
    <property type="entry name" value="ZF_C3H1"/>
    <property type="match status" value="1"/>
</dbReference>